<dbReference type="PANTHER" id="PTHR31873">
    <property type="entry name" value="L-ASPARTATE DEHYDROGENASE-RELATED"/>
    <property type="match status" value="1"/>
</dbReference>
<feature type="transmembrane region" description="Helical" evidence="1">
    <location>
        <begin position="12"/>
        <end position="33"/>
    </location>
</feature>
<dbReference type="SUPFAM" id="SSF55347">
    <property type="entry name" value="Glyceraldehyde-3-phosphate dehydrogenase-like, C-terminal domain"/>
    <property type="match status" value="1"/>
</dbReference>
<evidence type="ECO:0000313" key="4">
    <source>
        <dbReference type="Proteomes" id="UP000593567"/>
    </source>
</evidence>
<dbReference type="Proteomes" id="UP000593567">
    <property type="component" value="Unassembled WGS sequence"/>
</dbReference>
<keyword evidence="1" id="KW-0812">Transmembrane</keyword>
<accession>A0A7J7JZH0</accession>
<dbReference type="InterPro" id="IPR002811">
    <property type="entry name" value="Asp_DH"/>
</dbReference>
<dbReference type="GO" id="GO:0009435">
    <property type="term" value="P:NAD+ biosynthetic process"/>
    <property type="evidence" value="ECO:0007669"/>
    <property type="project" value="InterPro"/>
</dbReference>
<dbReference type="EMBL" id="VXIV02001629">
    <property type="protein sequence ID" value="KAF6031285.1"/>
    <property type="molecule type" value="Genomic_DNA"/>
</dbReference>
<evidence type="ECO:0000256" key="1">
    <source>
        <dbReference type="SAM" id="Phobius"/>
    </source>
</evidence>
<gene>
    <name evidence="3" type="ORF">EB796_010408</name>
</gene>
<dbReference type="AlphaFoldDB" id="A0A7J7JZH0"/>
<sequence length="214" mass="23267">MKCHDWSKSHKLYLNFVIEALVADYLIGSPTILADQEVERELRASCVKHAIYLPAGALWGGEDIKRMNDLGTLQALKITMTKHPSCFKLNGYLKEKNASVTDEVITLYEGDVRSLCPLAPNNINTMAVASMLASSLGFDKVIGKLVSDPQLHEWHIVEVDAWGPGDMDSGKAFHVNTKRYNPAAIGAVTGTVTLTSFLSSLKNAVGKGPGVHLC</sequence>
<evidence type="ECO:0000259" key="2">
    <source>
        <dbReference type="Pfam" id="PF01958"/>
    </source>
</evidence>
<organism evidence="3 4">
    <name type="scientific">Bugula neritina</name>
    <name type="common">Brown bryozoan</name>
    <name type="synonym">Sertularia neritina</name>
    <dbReference type="NCBI Taxonomy" id="10212"/>
    <lineage>
        <taxon>Eukaryota</taxon>
        <taxon>Metazoa</taxon>
        <taxon>Spiralia</taxon>
        <taxon>Lophotrochozoa</taxon>
        <taxon>Bryozoa</taxon>
        <taxon>Gymnolaemata</taxon>
        <taxon>Cheilostomatida</taxon>
        <taxon>Flustrina</taxon>
        <taxon>Buguloidea</taxon>
        <taxon>Bugulidae</taxon>
        <taxon>Bugula</taxon>
    </lineage>
</organism>
<comment type="caution">
    <text evidence="3">The sequence shown here is derived from an EMBL/GenBank/DDBJ whole genome shotgun (WGS) entry which is preliminary data.</text>
</comment>
<dbReference type="Pfam" id="PF01958">
    <property type="entry name" value="Asp_DH_C"/>
    <property type="match status" value="1"/>
</dbReference>
<name>A0A7J7JZH0_BUGNE</name>
<proteinExistence type="predicted"/>
<dbReference type="OrthoDB" id="4310724at2759"/>
<dbReference type="PANTHER" id="PTHR31873:SF6">
    <property type="entry name" value="ASPARTATE DEHYDROGENASE DOMAIN-CONTAINING PROTEIN"/>
    <property type="match status" value="1"/>
</dbReference>
<keyword evidence="1" id="KW-1133">Transmembrane helix</keyword>
<feature type="domain" description="Aspartate dehydrogenase" evidence="2">
    <location>
        <begin position="102"/>
        <end position="191"/>
    </location>
</feature>
<evidence type="ECO:0000313" key="3">
    <source>
        <dbReference type="EMBL" id="KAF6031285.1"/>
    </source>
</evidence>
<protein>
    <submittedName>
        <fullName evidence="3">ASPDH</fullName>
    </submittedName>
</protein>
<dbReference type="Gene3D" id="3.30.360.10">
    <property type="entry name" value="Dihydrodipicolinate Reductase, domain 2"/>
    <property type="match status" value="1"/>
</dbReference>
<keyword evidence="4" id="KW-1185">Reference proteome</keyword>
<reference evidence="3" key="1">
    <citation type="submission" date="2020-06" db="EMBL/GenBank/DDBJ databases">
        <title>Draft genome of Bugula neritina, a colonial animal packing powerful symbionts and potential medicines.</title>
        <authorList>
            <person name="Rayko M."/>
        </authorList>
    </citation>
    <scope>NUCLEOTIDE SEQUENCE [LARGE SCALE GENOMIC DNA]</scope>
    <source>
        <strain evidence="3">Kwan_BN1</strain>
    </source>
</reference>
<dbReference type="GO" id="GO:0033735">
    <property type="term" value="F:aspartate dehydrogenase [NAD(P)+] activity"/>
    <property type="evidence" value="ECO:0007669"/>
    <property type="project" value="InterPro"/>
</dbReference>
<keyword evidence="1" id="KW-0472">Membrane</keyword>